<protein>
    <submittedName>
        <fullName evidence="1">Uncharacterized protein</fullName>
    </submittedName>
</protein>
<gene>
    <name evidence="1" type="ORF">K503DRAFT_869216</name>
</gene>
<sequence length="129" mass="14546">MQISLRVGPHVPLPWKRYELETCVPHSPLSILQSLVNPTALVSSPHLRFEELFYVIRWDDPLFAIVWDDATPLLERAYDVLIIKAMTFEVPTLAPKPKSHPVALQSHQCPSIEHTAKKLVSALMTTQAA</sequence>
<proteinExistence type="predicted"/>
<dbReference type="EMBL" id="KV448678">
    <property type="protein sequence ID" value="OAX33965.1"/>
    <property type="molecule type" value="Genomic_DNA"/>
</dbReference>
<evidence type="ECO:0000313" key="2">
    <source>
        <dbReference type="Proteomes" id="UP000092154"/>
    </source>
</evidence>
<feature type="non-terminal residue" evidence="1">
    <location>
        <position position="129"/>
    </location>
</feature>
<dbReference type="InParanoid" id="A0A1B7MMZ2"/>
<evidence type="ECO:0000313" key="1">
    <source>
        <dbReference type="EMBL" id="OAX33965.1"/>
    </source>
</evidence>
<dbReference type="AlphaFoldDB" id="A0A1B7MMZ2"/>
<name>A0A1B7MMZ2_9AGAM</name>
<reference evidence="1 2" key="1">
    <citation type="submission" date="2016-06" db="EMBL/GenBank/DDBJ databases">
        <title>Comparative genomics of the ectomycorrhizal sister species Rhizopogon vinicolor and Rhizopogon vesiculosus (Basidiomycota: Boletales) reveals a divergence of the mating type B locus.</title>
        <authorList>
            <consortium name="DOE Joint Genome Institute"/>
            <person name="Mujic A.B."/>
            <person name="Kuo A."/>
            <person name="Tritt A."/>
            <person name="Lipzen A."/>
            <person name="Chen C."/>
            <person name="Johnson J."/>
            <person name="Sharma A."/>
            <person name="Barry K."/>
            <person name="Grigoriev I.V."/>
            <person name="Spatafora J.W."/>
        </authorList>
    </citation>
    <scope>NUCLEOTIDE SEQUENCE [LARGE SCALE GENOMIC DNA]</scope>
    <source>
        <strain evidence="1 2">AM-OR11-026</strain>
    </source>
</reference>
<keyword evidence="2" id="KW-1185">Reference proteome</keyword>
<dbReference type="Proteomes" id="UP000092154">
    <property type="component" value="Unassembled WGS sequence"/>
</dbReference>
<accession>A0A1B7MMZ2</accession>
<organism evidence="1 2">
    <name type="scientific">Rhizopogon vinicolor AM-OR11-026</name>
    <dbReference type="NCBI Taxonomy" id="1314800"/>
    <lineage>
        <taxon>Eukaryota</taxon>
        <taxon>Fungi</taxon>
        <taxon>Dikarya</taxon>
        <taxon>Basidiomycota</taxon>
        <taxon>Agaricomycotina</taxon>
        <taxon>Agaricomycetes</taxon>
        <taxon>Agaricomycetidae</taxon>
        <taxon>Boletales</taxon>
        <taxon>Suillineae</taxon>
        <taxon>Rhizopogonaceae</taxon>
        <taxon>Rhizopogon</taxon>
    </lineage>
</organism>